<feature type="transmembrane region" description="Helical" evidence="3">
    <location>
        <begin position="6"/>
        <end position="28"/>
    </location>
</feature>
<keyword evidence="3" id="KW-0812">Transmembrane</keyword>
<evidence type="ECO:0008006" key="6">
    <source>
        <dbReference type="Google" id="ProtNLM"/>
    </source>
</evidence>
<protein>
    <recommendedName>
        <fullName evidence="6">DUF1043 family protein</fullName>
    </recommendedName>
</protein>
<evidence type="ECO:0000313" key="4">
    <source>
        <dbReference type="EMBL" id="UXH77201.1"/>
    </source>
</evidence>
<gene>
    <name evidence="4" type="ORF">N4261_19605</name>
</gene>
<feature type="region of interest" description="Disordered" evidence="2">
    <location>
        <begin position="84"/>
        <end position="140"/>
    </location>
</feature>
<dbReference type="EMBL" id="CP104562">
    <property type="protein sequence ID" value="UXH77201.1"/>
    <property type="molecule type" value="Genomic_DNA"/>
</dbReference>
<evidence type="ECO:0000313" key="5">
    <source>
        <dbReference type="Proteomes" id="UP001064933"/>
    </source>
</evidence>
<keyword evidence="3" id="KW-1133">Transmembrane helix</keyword>
<reference evidence="4" key="1">
    <citation type="submission" date="2022-10" db="EMBL/GenBank/DDBJ databases">
        <title>Characterization and whole genome sequencing of a new Roseateles species, isolated from fresh water.</title>
        <authorList>
            <person name="Guliayeva D.Y."/>
            <person name="Akhremchuk A.E."/>
            <person name="Sikolenko M.A."/>
            <person name="Valentovich L.N."/>
            <person name="Sidarenka A.V."/>
        </authorList>
    </citation>
    <scope>NUCLEOTIDE SEQUENCE</scope>
    <source>
        <strain evidence="4">BIM B-1768</strain>
    </source>
</reference>
<dbReference type="RefSeq" id="WP_261756943.1">
    <property type="nucleotide sequence ID" value="NZ_CP104562.2"/>
</dbReference>
<evidence type="ECO:0000256" key="2">
    <source>
        <dbReference type="SAM" id="MobiDB-lite"/>
    </source>
</evidence>
<feature type="coiled-coil region" evidence="1">
    <location>
        <begin position="32"/>
        <end position="80"/>
    </location>
</feature>
<organism evidence="4 5">
    <name type="scientific">Roseateles amylovorans</name>
    <dbReference type="NCBI Taxonomy" id="2978473"/>
    <lineage>
        <taxon>Bacteria</taxon>
        <taxon>Pseudomonadati</taxon>
        <taxon>Pseudomonadota</taxon>
        <taxon>Betaproteobacteria</taxon>
        <taxon>Burkholderiales</taxon>
        <taxon>Sphaerotilaceae</taxon>
        <taxon>Roseateles</taxon>
    </lineage>
</organism>
<dbReference type="Proteomes" id="UP001064933">
    <property type="component" value="Chromosome"/>
</dbReference>
<evidence type="ECO:0000256" key="3">
    <source>
        <dbReference type="SAM" id="Phobius"/>
    </source>
</evidence>
<proteinExistence type="predicted"/>
<sequence length="140" mass="15878">MDIVQPWTSVAAGLAGLAFAGIGVSWWWSRRLDKSRRLIDRLKASRELLDQQNNQARRQIEHLQLELTELRLIAERVRRRAANTISPPDTLGPMIEPRPRSVANGLLMSDNAPGAMFSNAEDEHDNSGFEPTQIDRPRLR</sequence>
<keyword evidence="1" id="KW-0175">Coiled coil</keyword>
<keyword evidence="5" id="KW-1185">Reference proteome</keyword>
<name>A0ABY6AVH8_9BURK</name>
<evidence type="ECO:0000256" key="1">
    <source>
        <dbReference type="SAM" id="Coils"/>
    </source>
</evidence>
<accession>A0ABY6AVH8</accession>
<keyword evidence="3" id="KW-0472">Membrane</keyword>